<dbReference type="AlphaFoldDB" id="A0A8J2NYF7"/>
<keyword evidence="2" id="KW-1185">Reference proteome</keyword>
<sequence>MESESTTEEKNLEEIYKLFEKSIICYIVKLQSSGKMPLSTCTEVFNMTKSVIENVVQICEASLKADLLNKESILQKFEDTFKYVKSQYCLEKYLITEGFYNKPEEIALGSRHKLVSKKGANSTKLVYDTLQYVSIEKTLKMVVEIPGVLDSIFEITKQANTVQPTHSDPMTSTYFQAQRMNSYNVSIPTVYLDYTKCVPSRHRRHLVKIMCQNLVEKTHSSRPSTDQRNQLAECIVSQLYPTFTGQKWKELKEVDPITDDLVAEVQNNPEAMDMKNWLLHHASPPQKVFDFMLKTFALRRAELLKCKKDLDYESFFLQWPRMLDAPGAIEHDFGQMHPLIADNLSSKWNSTALKIAQYFASMKKSLQPFGIVNYSGGNDLTAAFFMLPILLRSKVKKMTQSDSLKSFLRVIQPFEDVDTVVAALPKTTTLIMCKGDLESLELQNFFVAFNCKAIQRDTLLSAVDLAFKTFYVFNYQFPACCGSVWQFLDYQIYDMLQKNPLTPGISELAAFLGQD</sequence>
<protein>
    <submittedName>
        <fullName evidence="1">Uncharacterized protein</fullName>
    </submittedName>
</protein>
<name>A0A8J2NYF7_9HEXA</name>
<evidence type="ECO:0000313" key="1">
    <source>
        <dbReference type="EMBL" id="CAG7718309.1"/>
    </source>
</evidence>
<proteinExistence type="predicted"/>
<dbReference type="PANTHER" id="PTHR31025:SF9">
    <property type="entry name" value="SI:DKEY-286J15.1"/>
    <property type="match status" value="1"/>
</dbReference>
<dbReference type="EMBL" id="CAJVCH010052484">
    <property type="protein sequence ID" value="CAG7718309.1"/>
    <property type="molecule type" value="Genomic_DNA"/>
</dbReference>
<accession>A0A8J2NYF7</accession>
<reference evidence="1" key="1">
    <citation type="submission" date="2021-06" db="EMBL/GenBank/DDBJ databases">
        <authorList>
            <person name="Hodson N. C."/>
            <person name="Mongue J. A."/>
            <person name="Jaron S. K."/>
        </authorList>
    </citation>
    <scope>NUCLEOTIDE SEQUENCE</scope>
</reference>
<gene>
    <name evidence="1" type="ORF">AFUS01_LOCUS7708</name>
</gene>
<dbReference type="PANTHER" id="PTHR31025">
    <property type="entry name" value="SI:CH211-196P9.1-RELATED"/>
    <property type="match status" value="1"/>
</dbReference>
<dbReference type="Proteomes" id="UP000708208">
    <property type="component" value="Unassembled WGS sequence"/>
</dbReference>
<organism evidence="1 2">
    <name type="scientific">Allacma fusca</name>
    <dbReference type="NCBI Taxonomy" id="39272"/>
    <lineage>
        <taxon>Eukaryota</taxon>
        <taxon>Metazoa</taxon>
        <taxon>Ecdysozoa</taxon>
        <taxon>Arthropoda</taxon>
        <taxon>Hexapoda</taxon>
        <taxon>Collembola</taxon>
        <taxon>Symphypleona</taxon>
        <taxon>Sminthuridae</taxon>
        <taxon>Allacma</taxon>
    </lineage>
</organism>
<dbReference type="OrthoDB" id="3598281at2759"/>
<comment type="caution">
    <text evidence="1">The sequence shown here is derived from an EMBL/GenBank/DDBJ whole genome shotgun (WGS) entry which is preliminary data.</text>
</comment>
<evidence type="ECO:0000313" key="2">
    <source>
        <dbReference type="Proteomes" id="UP000708208"/>
    </source>
</evidence>